<keyword evidence="4" id="KW-1185">Reference proteome</keyword>
<dbReference type="InParanoid" id="A8JQW9"/>
<dbReference type="Proteomes" id="UP000000803">
    <property type="component" value="Chromosome 3R"/>
</dbReference>
<dbReference type="PhylomeDB" id="A8JQW9"/>
<dbReference type="EMBL" id="AE014297">
    <property type="protein sequence ID" value="ABW08635.2"/>
    <property type="molecule type" value="Genomic_DNA"/>
</dbReference>
<evidence type="ECO:0000256" key="1">
    <source>
        <dbReference type="SAM" id="SignalP"/>
    </source>
</evidence>
<evidence type="ECO:0000313" key="2">
    <source>
        <dbReference type="EMBL" id="ABW08635.2"/>
    </source>
</evidence>
<dbReference type="eggNOG" id="ENOG502T8WX">
    <property type="taxonomic scope" value="Eukaryota"/>
</dbReference>
<dbReference type="Bgee" id="FBgn0085332">
    <property type="expression patterns" value="Expressed in visual pigment cell (sensu Nematoda and Protostomia) in testis and 4 other cell types or tissues"/>
</dbReference>
<evidence type="ECO:0008006" key="5">
    <source>
        <dbReference type="Google" id="ProtNLM"/>
    </source>
</evidence>
<dbReference type="AGR" id="FB:FBgn0085332"/>
<accession>A8JQW9</accession>
<reference evidence="2 4" key="10">
    <citation type="journal article" date="2015" name="G3 (Bethesda)">
        <title>Gene Model Annotations for Drosophila melanogaster: The Rule-Benders.</title>
        <authorList>
            <consortium name="FlyBase Consortium"/>
            <person name="Crosby M.A."/>
            <person name="Gramates L.S."/>
            <person name="Dos Santos G."/>
            <person name="Matthews B.B."/>
            <person name="St Pierre S.E."/>
            <person name="Zhou P."/>
            <person name="Schroeder A.J."/>
            <person name="Falls K."/>
            <person name="Emmert D.B."/>
            <person name="Russo S.M."/>
            <person name="Gelbart W.M."/>
            <person name="null"/>
        </authorList>
    </citation>
    <scope>NUCLEOTIDE SEQUENCE [LARGE SCALE GENOMIC DNA]</scope>
    <source>
        <strain evidence="4">Berkeley</strain>
    </source>
</reference>
<feature type="chain" id="PRO_5020034085" description="MD-2-related lipid-recognition domain-containing protein" evidence="1">
    <location>
        <begin position="25"/>
        <end position="181"/>
    </location>
</feature>
<sequence length="181" mass="21267">MFSVRVAFLCIFCFNIFVISKVHGSYKFNSLACEVMAPELGKMKLCEIKAIDRKHNMINLSAFLNKTISEVEIHFKMVKRERGGWHPFFYDIRIDVCQFFKNRRGFFISNLIYSFIKPYTNVNHTCPYMEGTEMRLWNWSPDEDAVLAKFPVDHGTYGLQTTWYVKKEAALKVNGSVIFFR</sequence>
<dbReference type="FlyBase" id="FBgn0085332">
    <property type="gene designation" value="CG34303"/>
</dbReference>
<reference evidence="2 4" key="3">
    <citation type="journal article" date="2002" name="Genome Biol.">
        <title>Annotation of the Drosophila melanogaster euchromatic genome: a systematic review.</title>
        <authorList>
            <person name="Misra S."/>
            <person name="Crosby M.A."/>
            <person name="Mungall C.J."/>
            <person name="Matthews B.B."/>
            <person name="Campbell K.S."/>
            <person name="Hradecky P."/>
            <person name="Huang Y."/>
            <person name="Kaminker J.S."/>
            <person name="Millburn G.H."/>
            <person name="Prochnik S.E."/>
            <person name="Smith C.D."/>
            <person name="Tupy J.L."/>
            <person name="Whitfied E.J."/>
            <person name="Bayraktaroglu L."/>
            <person name="Berman B.P."/>
            <person name="Bettencourt B.R."/>
            <person name="Celniker S.E."/>
            <person name="de Grey A.D."/>
            <person name="Drysdale R.A."/>
            <person name="Harris N.L."/>
            <person name="Richter J."/>
            <person name="Russo S."/>
            <person name="Schroeder A.J."/>
            <person name="Shu S.Q."/>
            <person name="Stapleton M."/>
            <person name="Yamada C."/>
            <person name="Ashburner M."/>
            <person name="Gelbart W.M."/>
            <person name="Rubin G.M."/>
            <person name="Lewis S.E."/>
        </authorList>
    </citation>
    <scope>GENOME REANNOTATION</scope>
    <source>
        <strain evidence="4">Berkeley</strain>
    </source>
</reference>
<dbReference type="HOGENOM" id="CLU_116900_1_0_1"/>
<dbReference type="PaxDb" id="7227-FBpp0111412"/>
<reference evidence="2 4" key="9">
    <citation type="journal article" date="2015" name="G3 (Bethesda)">
        <title>Gene Model Annotations for Drosophila melanogaster: Impact of High-Throughput Data.</title>
        <authorList>
            <consortium name="FlyBase Consortium"/>
            <person name="Matthews B.B."/>
            <person name="Dos Santos G."/>
            <person name="Crosby M.A."/>
            <person name="Emmert D.B."/>
            <person name="St Pierre S.E."/>
            <person name="Gramates L.S."/>
            <person name="Zhou P."/>
            <person name="Schroeder A.J."/>
            <person name="Falls K."/>
            <person name="Strelets V."/>
            <person name="Russo S.M."/>
            <person name="Gelbart W.M."/>
            <person name="null"/>
        </authorList>
    </citation>
    <scope>NUCLEOTIDE SEQUENCE [LARGE SCALE GENOMIC DNA]</scope>
    <source>
        <strain evidence="4">Berkeley</strain>
    </source>
</reference>
<dbReference type="OrthoDB" id="7832256at2759"/>
<dbReference type="AlphaFoldDB" id="A8JQW9"/>
<dbReference type="InterPro" id="IPR010512">
    <property type="entry name" value="DUF1091"/>
</dbReference>
<gene>
    <name evidence="2" type="primary">Dmel\CG34303</name>
    <name evidence="2 3" type="ORF">CG34303</name>
    <name evidence="2" type="ORF">Dmel_CG34303</name>
</gene>
<proteinExistence type="predicted"/>
<dbReference type="BioGRID-ORCS" id="5740723">
    <property type="hits" value="0 hits in 1 CRISPR screen"/>
</dbReference>
<reference evidence="2 4" key="2">
    <citation type="journal article" date="2002" name="Genome Biol.">
        <title>Finishing a whole-genome shotgun: release 3 of the Drosophila melanogaster euchromatic genome sequence.</title>
        <authorList>
            <person name="Celniker S.E."/>
            <person name="Wheeler D.A."/>
            <person name="Kronmiller B."/>
            <person name="Carlson J.W."/>
            <person name="Halpern A."/>
            <person name="Patel S."/>
            <person name="Adams M."/>
            <person name="Champe M."/>
            <person name="Dugan S.P."/>
            <person name="Frise E."/>
            <person name="Hodgson A."/>
            <person name="George R.A."/>
            <person name="Hoskins R.A."/>
            <person name="Laverty T."/>
            <person name="Muzny D.M."/>
            <person name="Nelson C.R."/>
            <person name="Pacleb J.M."/>
            <person name="Park S."/>
            <person name="Pfeiffer B.D."/>
            <person name="Richards S."/>
            <person name="Sodergren E.J."/>
            <person name="Svirskas R."/>
            <person name="Tabor P.E."/>
            <person name="Wan K."/>
            <person name="Stapleton M."/>
            <person name="Sutton G.G."/>
            <person name="Venter C."/>
            <person name="Weinstock G."/>
            <person name="Scherer S.E."/>
            <person name="Myers E.W."/>
            <person name="Gibbs R.A."/>
            <person name="Rubin G.M."/>
        </authorList>
    </citation>
    <scope>NUCLEOTIDE SEQUENCE [LARGE SCALE GENOMIC DNA]</scope>
    <source>
        <strain evidence="4">Berkeley</strain>
    </source>
</reference>
<reference evidence="2 4" key="4">
    <citation type="journal article" date="2002" name="Genome Biol.">
        <title>The transposable elements of the Drosophila melanogaster euchromatin: a genomics perspective.</title>
        <authorList>
            <person name="Kaminker J.S."/>
            <person name="Bergman C.M."/>
            <person name="Kronmiller B."/>
            <person name="Carlson J."/>
            <person name="Svirskas R."/>
            <person name="Patel S."/>
            <person name="Frise E."/>
            <person name="Wheeler D.A."/>
            <person name="Lewis S.E."/>
            <person name="Rubin G.M."/>
            <person name="Ashburner M."/>
            <person name="Celniker S.E."/>
        </authorList>
    </citation>
    <scope>NUCLEOTIDE SEQUENCE [LARGE SCALE GENOMIC DNA]</scope>
    <source>
        <strain evidence="4">Berkeley</strain>
    </source>
</reference>
<evidence type="ECO:0000313" key="3">
    <source>
        <dbReference type="FlyBase" id="FBgn0085332"/>
    </source>
</evidence>
<dbReference type="STRING" id="7227.FBpp0423073"/>
<reference evidence="2 4" key="6">
    <citation type="journal article" date="2005" name="PLoS Comput. Biol.">
        <title>Combined evidence annotation of transposable elements in genome sequences.</title>
        <authorList>
            <person name="Quesneville H."/>
            <person name="Bergman C.M."/>
            <person name="Andrieu O."/>
            <person name="Autard D."/>
            <person name="Nouaud D."/>
            <person name="Ashburner M."/>
            <person name="Anxolabehere D."/>
        </authorList>
    </citation>
    <scope>NUCLEOTIDE SEQUENCE [LARGE SCALE GENOMIC DNA]</scope>
    <source>
        <strain evidence="4">Berkeley</strain>
    </source>
</reference>
<dbReference type="OMA" id="CDFFKNR"/>
<evidence type="ECO:0000313" key="4">
    <source>
        <dbReference type="Proteomes" id="UP000000803"/>
    </source>
</evidence>
<dbReference type="SMART" id="SM00697">
    <property type="entry name" value="DM8"/>
    <property type="match status" value="1"/>
</dbReference>
<protein>
    <recommendedName>
        <fullName evidence="5">MD-2-related lipid-recognition domain-containing protein</fullName>
    </recommendedName>
</protein>
<dbReference type="Pfam" id="PF06477">
    <property type="entry name" value="DUF1091"/>
    <property type="match status" value="1"/>
</dbReference>
<reference evidence="2 4" key="11">
    <citation type="journal article" date="2015" name="Genome Res.">
        <title>The Release 6 reference sequence of the Drosophila melanogaster genome.</title>
        <authorList>
            <person name="Hoskins R.A."/>
            <person name="Carlson J.W."/>
            <person name="Wan K.H."/>
            <person name="Park S."/>
            <person name="Mendez I."/>
            <person name="Galle S.E."/>
            <person name="Booth B.W."/>
            <person name="Pfeiffer B.D."/>
            <person name="George R.A."/>
            <person name="Svirskas R."/>
            <person name="Krzywinski M."/>
            <person name="Schein J."/>
            <person name="Accardo M.C."/>
            <person name="Damia E."/>
            <person name="Messina G."/>
            <person name="Mendez-Lago M."/>
            <person name="de Pablos B."/>
            <person name="Demakova O.V."/>
            <person name="Andreyeva E.N."/>
            <person name="Boldyreva L.V."/>
            <person name="Marra M."/>
            <person name="Carvalho A.B."/>
            <person name="Dimitri P."/>
            <person name="Villasante A."/>
            <person name="Zhimulev I.F."/>
            <person name="Rubin G.M."/>
            <person name="Karpen G.H."/>
            <person name="Celniker S.E."/>
        </authorList>
    </citation>
    <scope>NUCLEOTIDE SEQUENCE [LARGE SCALE GENOMIC DNA]</scope>
    <source>
        <strain evidence="4">Berkeley</strain>
    </source>
</reference>
<reference evidence="2 4" key="5">
    <citation type="journal article" date="2002" name="Genome Biol.">
        <title>Heterochromatic sequences in a Drosophila whole-genome shotgun assembly.</title>
        <authorList>
            <person name="Hoskins R.A."/>
            <person name="Smith C.D."/>
            <person name="Carlson J.W."/>
            <person name="Carvalho A.B."/>
            <person name="Halpern A."/>
            <person name="Kaminker J.S."/>
            <person name="Kennedy C."/>
            <person name="Mungall C.J."/>
            <person name="Sullivan B.A."/>
            <person name="Sutton G.G."/>
            <person name="Yasuhara J.C."/>
            <person name="Wakimoto B.T."/>
            <person name="Myers E.W."/>
            <person name="Celniker S.E."/>
            <person name="Rubin G.M."/>
            <person name="Karpen G.H."/>
        </authorList>
    </citation>
    <scope>NUCLEOTIDE SEQUENCE [LARGE SCALE GENOMIC DNA]</scope>
    <source>
        <strain evidence="4">Berkeley</strain>
    </source>
</reference>
<reference evidence="2 4" key="7">
    <citation type="journal article" date="2007" name="Science">
        <title>The Release 5.1 annotation of Drosophila melanogaster heterochromatin.</title>
        <authorList>
            <person name="Smith C.D."/>
            <person name="Shu S."/>
            <person name="Mungall C.J."/>
            <person name="Karpen G.H."/>
        </authorList>
    </citation>
    <scope>NUCLEOTIDE SEQUENCE [LARGE SCALE GENOMIC DNA]</scope>
    <source>
        <strain evidence="4">Berkeley</strain>
    </source>
</reference>
<keyword evidence="1" id="KW-0732">Signal</keyword>
<organism evidence="2 4">
    <name type="scientific">Drosophila melanogaster</name>
    <name type="common">Fruit fly</name>
    <dbReference type="NCBI Taxonomy" id="7227"/>
    <lineage>
        <taxon>Eukaryota</taxon>
        <taxon>Metazoa</taxon>
        <taxon>Ecdysozoa</taxon>
        <taxon>Arthropoda</taxon>
        <taxon>Hexapoda</taxon>
        <taxon>Insecta</taxon>
        <taxon>Pterygota</taxon>
        <taxon>Neoptera</taxon>
        <taxon>Endopterygota</taxon>
        <taxon>Diptera</taxon>
        <taxon>Brachycera</taxon>
        <taxon>Muscomorpha</taxon>
        <taxon>Ephydroidea</taxon>
        <taxon>Drosophilidae</taxon>
        <taxon>Drosophila</taxon>
        <taxon>Sophophora</taxon>
    </lineage>
</organism>
<reference evidence="2 4" key="8">
    <citation type="journal article" date="2007" name="Science">
        <title>Sequence finishing and mapping of Drosophila melanogaster heterochromatin.</title>
        <authorList>
            <person name="Hoskins R.A."/>
            <person name="Carlson J.W."/>
            <person name="Kennedy C."/>
            <person name="Acevedo D."/>
            <person name="Evans-Holm M."/>
            <person name="Frise E."/>
            <person name="Wan K.H."/>
            <person name="Park S."/>
            <person name="Mendez-Lago M."/>
            <person name="Rossi F."/>
            <person name="Villasante A."/>
            <person name="Dimitri P."/>
            <person name="Karpen G.H."/>
            <person name="Celniker S.E."/>
        </authorList>
    </citation>
    <scope>NUCLEOTIDE SEQUENCE [LARGE SCALE GENOMIC DNA]</scope>
    <source>
        <strain evidence="4">Berkeley</strain>
    </source>
</reference>
<dbReference type="PANTHER" id="PTHR20898:SF0">
    <property type="entry name" value="DAEDALUS ON 3-RELATED"/>
    <property type="match status" value="1"/>
</dbReference>
<name>A8JQW9_DROME</name>
<dbReference type="UCSC" id="CG34303-RA">
    <property type="organism name" value="d. melanogaster"/>
</dbReference>
<dbReference type="VEuPathDB" id="VectorBase:FBgn0085332"/>
<reference evidence="2 4" key="1">
    <citation type="journal article" date="2000" name="Science">
        <title>The genome sequence of Drosophila melanogaster.</title>
        <authorList>
            <person name="Adams M.D."/>
            <person name="Celniker S.E."/>
            <person name="Holt R.A."/>
            <person name="Evans C.A."/>
            <person name="Gocayne J.D."/>
            <person name="Amanatides P.G."/>
            <person name="Scherer S.E."/>
            <person name="Li P.W."/>
            <person name="Hoskins R.A."/>
            <person name="Galle R.F."/>
            <person name="George R.A."/>
            <person name="Lewis S.E."/>
            <person name="Richards S."/>
            <person name="Ashburner M."/>
            <person name="Henderson S.N."/>
            <person name="Sutton G.G."/>
            <person name="Wortman J.R."/>
            <person name="Yandell M.D."/>
            <person name="Zhang Q."/>
            <person name="Chen L.X."/>
            <person name="Brandon R.C."/>
            <person name="Rogers Y.H."/>
            <person name="Blazej R.G."/>
            <person name="Champe M."/>
            <person name="Pfeiffer B.D."/>
            <person name="Wan K.H."/>
            <person name="Doyle C."/>
            <person name="Baxter E.G."/>
            <person name="Helt G."/>
            <person name="Nelson C.R."/>
            <person name="Gabor G.L."/>
            <person name="Abril J.F."/>
            <person name="Agbayani A."/>
            <person name="An H.J."/>
            <person name="Andrews-Pfannkoch C."/>
            <person name="Baldwin D."/>
            <person name="Ballew R.M."/>
            <person name="Basu A."/>
            <person name="Baxendale J."/>
            <person name="Bayraktaroglu L."/>
            <person name="Beasley E.M."/>
            <person name="Beeson K.Y."/>
            <person name="Benos P.V."/>
            <person name="Berman B.P."/>
            <person name="Bhandari D."/>
            <person name="Bolshakov S."/>
            <person name="Borkova D."/>
            <person name="Botchan M.R."/>
            <person name="Bouck J."/>
            <person name="Brokstein P."/>
            <person name="Brottier P."/>
            <person name="Burtis K.C."/>
            <person name="Busam D.A."/>
            <person name="Butler H."/>
            <person name="Cadieu E."/>
            <person name="Center A."/>
            <person name="Chandra I."/>
            <person name="Cherry J.M."/>
            <person name="Cawley S."/>
            <person name="Dahlke C."/>
            <person name="Davenport L.B."/>
            <person name="Davies P."/>
            <person name="de Pablos B."/>
            <person name="Delcher A."/>
            <person name="Deng Z."/>
            <person name="Mays A.D."/>
            <person name="Dew I."/>
            <person name="Dietz S.M."/>
            <person name="Dodson K."/>
            <person name="Doup L.E."/>
            <person name="Downes M."/>
            <person name="Dugan-Rocha S."/>
            <person name="Dunkov B.C."/>
            <person name="Dunn P."/>
            <person name="Durbin K.J."/>
            <person name="Evangelista C.C."/>
            <person name="Ferraz C."/>
            <person name="Ferriera S."/>
            <person name="Fleischmann W."/>
            <person name="Fosler C."/>
            <person name="Gabrielian A.E."/>
            <person name="Garg N.S."/>
            <person name="Gelbart W.M."/>
            <person name="Glasser K."/>
            <person name="Glodek A."/>
            <person name="Gong F."/>
            <person name="Gorrell J.H."/>
            <person name="Gu Z."/>
            <person name="Guan P."/>
            <person name="Harris M."/>
            <person name="Harris N.L."/>
            <person name="Harvey D."/>
            <person name="Heiman T.J."/>
            <person name="Hernandez J.R."/>
            <person name="Houck J."/>
            <person name="Hostin D."/>
            <person name="Houston K.A."/>
            <person name="Howland T.J."/>
            <person name="Wei M.H."/>
            <person name="Ibegwam C."/>
            <person name="Jalali M."/>
            <person name="Kalush F."/>
            <person name="Karpen G.H."/>
            <person name="Ke Z."/>
            <person name="Kennison J.A."/>
            <person name="Ketchum K.A."/>
            <person name="Kimmel B.E."/>
            <person name="Kodira C.D."/>
            <person name="Kraft C."/>
            <person name="Kravitz S."/>
            <person name="Kulp D."/>
            <person name="Lai Z."/>
            <person name="Lasko P."/>
            <person name="Lei Y."/>
            <person name="Levitsky A.A."/>
            <person name="Li J."/>
            <person name="Li Z."/>
            <person name="Liang Y."/>
            <person name="Lin X."/>
            <person name="Liu X."/>
            <person name="Mattei B."/>
            <person name="McIntosh T.C."/>
            <person name="McLeod M.P."/>
            <person name="McPherson D."/>
            <person name="Merkulov G."/>
            <person name="Milshina N.V."/>
            <person name="Mobarry C."/>
            <person name="Morris J."/>
            <person name="Moshrefi A."/>
            <person name="Mount S.M."/>
            <person name="Moy M."/>
            <person name="Murphy B."/>
            <person name="Murphy L."/>
            <person name="Muzny D.M."/>
            <person name="Nelson D.L."/>
            <person name="Nelson D.R."/>
            <person name="Nelson K.A."/>
            <person name="Nixon K."/>
            <person name="Nusskern D.R."/>
            <person name="Pacleb J.M."/>
            <person name="Palazzolo M."/>
            <person name="Pittman G.S."/>
            <person name="Pan S."/>
            <person name="Pollard J."/>
            <person name="Puri V."/>
            <person name="Reese M.G."/>
            <person name="Reinert K."/>
            <person name="Remington K."/>
            <person name="Saunders R.D."/>
            <person name="Scheeler F."/>
            <person name="Shen H."/>
            <person name="Shue B.C."/>
            <person name="Siden-Kiamos I."/>
            <person name="Simpson M."/>
            <person name="Skupski M.P."/>
            <person name="Smith T."/>
            <person name="Spier E."/>
            <person name="Spradling A.C."/>
            <person name="Stapleton M."/>
            <person name="Strong R."/>
            <person name="Sun E."/>
            <person name="Svirskas R."/>
            <person name="Tector C."/>
            <person name="Turner R."/>
            <person name="Venter E."/>
            <person name="Wang A.H."/>
            <person name="Wang X."/>
            <person name="Wang Z.Y."/>
            <person name="Wassarman D.A."/>
            <person name="Weinstock G.M."/>
            <person name="Weissenbach J."/>
            <person name="Williams S.M."/>
            <person name="WoodageT"/>
            <person name="Worley K.C."/>
            <person name="Wu D."/>
            <person name="Yang S."/>
            <person name="Yao Q.A."/>
            <person name="Ye J."/>
            <person name="Yeh R.F."/>
            <person name="Zaveri J.S."/>
            <person name="Zhan M."/>
            <person name="Zhang G."/>
            <person name="Zhao Q."/>
            <person name="Zheng L."/>
            <person name="Zheng X.H."/>
            <person name="Zhong F.N."/>
            <person name="Zhong W."/>
            <person name="Zhou X."/>
            <person name="Zhu S."/>
            <person name="Zhu X."/>
            <person name="Smith H.O."/>
            <person name="Gibbs R.A."/>
            <person name="Myers E.W."/>
            <person name="Rubin G.M."/>
            <person name="Venter J.C."/>
        </authorList>
    </citation>
    <scope>NUCLEOTIDE SEQUENCE [LARGE SCALE GENOMIC DNA]</scope>
    <source>
        <strain evidence="4">Berkeley</strain>
    </source>
</reference>
<feature type="signal peptide" evidence="1">
    <location>
        <begin position="1"/>
        <end position="24"/>
    </location>
</feature>
<dbReference type="PANTHER" id="PTHR20898">
    <property type="entry name" value="DAEDALUS ON 3-RELATED-RELATED"/>
    <property type="match status" value="1"/>
</dbReference>